<accession>A0ABT0REN0</accession>
<keyword evidence="2" id="KW-0808">Transferase</keyword>
<dbReference type="SUPFAM" id="SSF53335">
    <property type="entry name" value="S-adenosyl-L-methionine-dependent methyltransferases"/>
    <property type="match status" value="1"/>
</dbReference>
<reference evidence="2" key="1">
    <citation type="submission" date="2022-05" db="EMBL/GenBank/DDBJ databases">
        <authorList>
            <person name="Jo J.-H."/>
            <person name="Im W.-T."/>
        </authorList>
    </citation>
    <scope>NUCLEOTIDE SEQUENCE</scope>
    <source>
        <strain evidence="2">RG327</strain>
    </source>
</reference>
<name>A0ABT0REN0_9SPHN</name>
<dbReference type="Proteomes" id="UP001165343">
    <property type="component" value="Unassembled WGS sequence"/>
</dbReference>
<proteinExistence type="predicted"/>
<evidence type="ECO:0000313" key="3">
    <source>
        <dbReference type="Proteomes" id="UP001165343"/>
    </source>
</evidence>
<evidence type="ECO:0000259" key="1">
    <source>
        <dbReference type="Pfam" id="PF13649"/>
    </source>
</evidence>
<dbReference type="RefSeq" id="WP_249867625.1">
    <property type="nucleotide sequence ID" value="NZ_JAMGBC010000001.1"/>
</dbReference>
<evidence type="ECO:0000313" key="2">
    <source>
        <dbReference type="EMBL" id="MCL6678684.1"/>
    </source>
</evidence>
<keyword evidence="2" id="KW-0489">Methyltransferase</keyword>
<dbReference type="Gene3D" id="3.40.50.150">
    <property type="entry name" value="Vaccinia Virus protein VP39"/>
    <property type="match status" value="1"/>
</dbReference>
<dbReference type="Pfam" id="PF13649">
    <property type="entry name" value="Methyltransf_25"/>
    <property type="match status" value="1"/>
</dbReference>
<dbReference type="InterPro" id="IPR029063">
    <property type="entry name" value="SAM-dependent_MTases_sf"/>
</dbReference>
<organism evidence="2 3">
    <name type="scientific">Sphingomonas anseongensis</name>
    <dbReference type="NCBI Taxonomy" id="2908207"/>
    <lineage>
        <taxon>Bacteria</taxon>
        <taxon>Pseudomonadati</taxon>
        <taxon>Pseudomonadota</taxon>
        <taxon>Alphaproteobacteria</taxon>
        <taxon>Sphingomonadales</taxon>
        <taxon>Sphingomonadaceae</taxon>
        <taxon>Sphingomonas</taxon>
    </lineage>
</organism>
<feature type="domain" description="Methyltransferase" evidence="1">
    <location>
        <begin position="44"/>
        <end position="136"/>
    </location>
</feature>
<dbReference type="EMBL" id="JAMGBC010000001">
    <property type="protein sequence ID" value="MCL6678684.1"/>
    <property type="molecule type" value="Genomic_DNA"/>
</dbReference>
<comment type="caution">
    <text evidence="2">The sequence shown here is derived from an EMBL/GenBank/DDBJ whole genome shotgun (WGS) entry which is preliminary data.</text>
</comment>
<dbReference type="GO" id="GO:0008168">
    <property type="term" value="F:methyltransferase activity"/>
    <property type="evidence" value="ECO:0007669"/>
    <property type="project" value="UniProtKB-KW"/>
</dbReference>
<protein>
    <submittedName>
        <fullName evidence="2">Class I SAM-dependent methyltransferase</fullName>
    </submittedName>
</protein>
<dbReference type="GO" id="GO:0032259">
    <property type="term" value="P:methylation"/>
    <property type="evidence" value="ECO:0007669"/>
    <property type="project" value="UniProtKB-KW"/>
</dbReference>
<dbReference type="InterPro" id="IPR041698">
    <property type="entry name" value="Methyltransf_25"/>
</dbReference>
<keyword evidence="3" id="KW-1185">Reference proteome</keyword>
<gene>
    <name evidence="2" type="ORF">LZ519_05035</name>
</gene>
<dbReference type="PANTHER" id="PTHR43591">
    <property type="entry name" value="METHYLTRANSFERASE"/>
    <property type="match status" value="1"/>
</dbReference>
<sequence>MKDMADRFAGSVPASYDKLMVPLLFRPYAEELARRIRDLHPRRILETAAGTGAVTQALNEALPEAFIVATDLNQPMLDMAAQRVRSPNVEFQAADAQQLPFEDGIFDAVVCQFGAMFFPEKIRAHSEARRVLREGGTYMMAIWDRIDRNAASDAAQQALVEMFPNDPPLFMREGPFGYYDLARIESDLREAGFNAVAIDTVELRSRSASSTEAATALCYGTPMGSEIADRGDDVLETAFERVKSALRQFDGPDGFDAPMSAHIVTATR</sequence>
<dbReference type="CDD" id="cd02440">
    <property type="entry name" value="AdoMet_MTases"/>
    <property type="match status" value="1"/>
</dbReference>